<feature type="chain" id="PRO_5001729515" description="DOMON domain-containing protein" evidence="2">
    <location>
        <begin position="24"/>
        <end position="232"/>
    </location>
</feature>
<keyword evidence="1" id="KW-0472">Membrane</keyword>
<name>A0A078AN33_STYLE</name>
<dbReference type="OrthoDB" id="19261at2759"/>
<dbReference type="CDD" id="cd09631">
    <property type="entry name" value="DOMON_DOH"/>
    <property type="match status" value="1"/>
</dbReference>
<dbReference type="InParanoid" id="A0A078AN33"/>
<gene>
    <name evidence="4" type="primary">Contig6592.g7052</name>
    <name evidence="4" type="ORF">STYLEM_11343</name>
</gene>
<dbReference type="Pfam" id="PF03351">
    <property type="entry name" value="DOMON"/>
    <property type="match status" value="1"/>
</dbReference>
<feature type="domain" description="DOMON" evidence="3">
    <location>
        <begin position="37"/>
        <end position="181"/>
    </location>
</feature>
<keyword evidence="1" id="KW-1133">Transmembrane helix</keyword>
<proteinExistence type="predicted"/>
<evidence type="ECO:0000259" key="3">
    <source>
        <dbReference type="PROSITE" id="PS50836"/>
    </source>
</evidence>
<evidence type="ECO:0000256" key="1">
    <source>
        <dbReference type="SAM" id="Phobius"/>
    </source>
</evidence>
<evidence type="ECO:0000313" key="4">
    <source>
        <dbReference type="EMBL" id="CDW82313.1"/>
    </source>
</evidence>
<feature type="signal peptide" evidence="2">
    <location>
        <begin position="1"/>
        <end position="23"/>
    </location>
</feature>
<dbReference type="Proteomes" id="UP000039865">
    <property type="component" value="Unassembled WGS sequence"/>
</dbReference>
<dbReference type="AlphaFoldDB" id="A0A078AN33"/>
<evidence type="ECO:0000313" key="5">
    <source>
        <dbReference type="Proteomes" id="UP000039865"/>
    </source>
</evidence>
<evidence type="ECO:0000256" key="2">
    <source>
        <dbReference type="SAM" id="SignalP"/>
    </source>
</evidence>
<feature type="transmembrane region" description="Helical" evidence="1">
    <location>
        <begin position="211"/>
        <end position="231"/>
    </location>
</feature>
<organism evidence="4 5">
    <name type="scientific">Stylonychia lemnae</name>
    <name type="common">Ciliate</name>
    <dbReference type="NCBI Taxonomy" id="5949"/>
    <lineage>
        <taxon>Eukaryota</taxon>
        <taxon>Sar</taxon>
        <taxon>Alveolata</taxon>
        <taxon>Ciliophora</taxon>
        <taxon>Intramacronucleata</taxon>
        <taxon>Spirotrichea</taxon>
        <taxon>Stichotrichia</taxon>
        <taxon>Sporadotrichida</taxon>
        <taxon>Oxytrichidae</taxon>
        <taxon>Stylonychinae</taxon>
        <taxon>Stylonychia</taxon>
    </lineage>
</organism>
<keyword evidence="2" id="KW-0732">Signal</keyword>
<dbReference type="InterPro" id="IPR045266">
    <property type="entry name" value="DOH_DOMON"/>
</dbReference>
<reference evidence="4 5" key="1">
    <citation type="submission" date="2014-06" db="EMBL/GenBank/DDBJ databases">
        <authorList>
            <person name="Swart Estienne"/>
        </authorList>
    </citation>
    <scope>NUCLEOTIDE SEQUENCE [LARGE SCALE GENOMIC DNA]</scope>
    <source>
        <strain evidence="4 5">130c</strain>
    </source>
</reference>
<accession>A0A078AN33</accession>
<dbReference type="EMBL" id="CCKQ01010796">
    <property type="protein sequence ID" value="CDW82313.1"/>
    <property type="molecule type" value="Genomic_DNA"/>
</dbReference>
<keyword evidence="1" id="KW-0812">Transmembrane</keyword>
<dbReference type="SMART" id="SM00664">
    <property type="entry name" value="DoH"/>
    <property type="match status" value="1"/>
</dbReference>
<sequence>MGIQQQLKITLFSTFLLLSVVYGQTIYGPMNSQVFSPMYSAEWQTINELDGALKLQVSLTIQALPYDTWSDQNQDGVWLGIGFGSQVMVGSDIVMCEFKFSGTAAADKFICSDRKASAYSIPPKDTTENVVYVNTQKNFDPVTKTCTLIATFKRNLYTDDQNDQDFKLRDGDTVDALWAWGYIQSNNPQGHGSSDLKRDGFRMRLFSISEATMFGMSCLFSIIAMFAAMILI</sequence>
<dbReference type="InterPro" id="IPR005018">
    <property type="entry name" value="DOMON_domain"/>
</dbReference>
<dbReference type="PROSITE" id="PS50836">
    <property type="entry name" value="DOMON"/>
    <property type="match status" value="1"/>
</dbReference>
<keyword evidence="5" id="KW-1185">Reference proteome</keyword>
<protein>
    <recommendedName>
        <fullName evidence="3">DOMON domain-containing protein</fullName>
    </recommendedName>
</protein>